<comment type="caution">
    <text evidence="2">The sequence shown here is derived from an EMBL/GenBank/DDBJ whole genome shotgun (WGS) entry which is preliminary data.</text>
</comment>
<dbReference type="EMBL" id="LWBP01000080">
    <property type="protein sequence ID" value="OQP64994.1"/>
    <property type="molecule type" value="Genomic_DNA"/>
</dbReference>
<name>A0A1V9G357_9BACT</name>
<keyword evidence="1" id="KW-1133">Transmembrane helix</keyword>
<protein>
    <submittedName>
        <fullName evidence="2">Uncharacterized protein</fullName>
    </submittedName>
</protein>
<keyword evidence="1" id="KW-0472">Membrane</keyword>
<evidence type="ECO:0000313" key="2">
    <source>
        <dbReference type="EMBL" id="OQP64994.1"/>
    </source>
</evidence>
<keyword evidence="3" id="KW-1185">Reference proteome</keyword>
<feature type="transmembrane region" description="Helical" evidence="1">
    <location>
        <begin position="165"/>
        <end position="183"/>
    </location>
</feature>
<organism evidence="2 3">
    <name type="scientific">Niastella populi</name>
    <dbReference type="NCBI Taxonomy" id="550983"/>
    <lineage>
        <taxon>Bacteria</taxon>
        <taxon>Pseudomonadati</taxon>
        <taxon>Bacteroidota</taxon>
        <taxon>Chitinophagia</taxon>
        <taxon>Chitinophagales</taxon>
        <taxon>Chitinophagaceae</taxon>
        <taxon>Niastella</taxon>
    </lineage>
</organism>
<dbReference type="Proteomes" id="UP000192276">
    <property type="component" value="Unassembled WGS sequence"/>
</dbReference>
<accession>A0A1V9G357</accession>
<evidence type="ECO:0000256" key="1">
    <source>
        <dbReference type="SAM" id="Phobius"/>
    </source>
</evidence>
<reference evidence="3" key="1">
    <citation type="submission" date="2016-04" db="EMBL/GenBank/DDBJ databases">
        <authorList>
            <person name="Chen L."/>
            <person name="Zhuang W."/>
            <person name="Wang G."/>
        </authorList>
    </citation>
    <scope>NUCLEOTIDE SEQUENCE [LARGE SCALE GENOMIC DNA]</scope>
    <source>
        <strain evidence="3">208</strain>
    </source>
</reference>
<keyword evidence="1" id="KW-0812">Transmembrane</keyword>
<sequence>MAIYTLSINYIDGISEDKSHLLNVFFKFPNPNTEYKAAMDKSKKLLEHYKVSARSNNDFLTWLDWMSRKPQSFETIDVTIPEHANEEEMYLMIAAATRPYKKIIVGSHQYWKDYYYMCNCNKILYKAEEIEILDKYEAFNELNPNNGIIQNISVMNSNMSNKNNPWVSGTFYLFVAIFIFGGLACCANFVSWAVMPIVIIGGILIIGVIGGLQLRNDDKLKEEGFLKLMGETYKRLPLLRRGNKK</sequence>
<gene>
    <name evidence="2" type="ORF">A4R26_33675</name>
</gene>
<dbReference type="AlphaFoldDB" id="A0A1V9G357"/>
<evidence type="ECO:0000313" key="3">
    <source>
        <dbReference type="Proteomes" id="UP000192276"/>
    </source>
</evidence>
<dbReference type="OrthoDB" id="1495678at2"/>
<feature type="transmembrane region" description="Helical" evidence="1">
    <location>
        <begin position="189"/>
        <end position="212"/>
    </location>
</feature>
<dbReference type="RefSeq" id="WP_081163488.1">
    <property type="nucleotide sequence ID" value="NZ_LWBP01000080.1"/>
</dbReference>
<proteinExistence type="predicted"/>